<dbReference type="SUPFAM" id="SSF46689">
    <property type="entry name" value="Homeodomain-like"/>
    <property type="match status" value="1"/>
</dbReference>
<dbReference type="GO" id="GO:0003700">
    <property type="term" value="F:DNA-binding transcription factor activity"/>
    <property type="evidence" value="ECO:0007669"/>
    <property type="project" value="TreeGrafter"/>
</dbReference>
<evidence type="ECO:0000256" key="2">
    <source>
        <dbReference type="ARBA" id="ARBA00023125"/>
    </source>
</evidence>
<accession>A0A4U8W6B8</accession>
<dbReference type="Gene3D" id="1.10.357.10">
    <property type="entry name" value="Tetracycline Repressor, domain 2"/>
    <property type="match status" value="1"/>
</dbReference>
<keyword evidence="3" id="KW-0804">Transcription</keyword>
<evidence type="ECO:0000313" key="7">
    <source>
        <dbReference type="EMBL" id="VFB01697.1"/>
    </source>
</evidence>
<evidence type="ECO:0000259" key="6">
    <source>
        <dbReference type="PROSITE" id="PS50977"/>
    </source>
</evidence>
<dbReference type="PANTHER" id="PTHR30055:SF234">
    <property type="entry name" value="HTH-TYPE TRANSCRIPTIONAL REGULATOR BETI"/>
    <property type="match status" value="1"/>
</dbReference>
<dbReference type="Gene3D" id="1.10.10.60">
    <property type="entry name" value="Homeodomain-like"/>
    <property type="match status" value="1"/>
</dbReference>
<dbReference type="AlphaFoldDB" id="A0A4U8W6B8"/>
<dbReference type="GO" id="GO:0000976">
    <property type="term" value="F:transcription cis-regulatory region binding"/>
    <property type="evidence" value="ECO:0007669"/>
    <property type="project" value="TreeGrafter"/>
</dbReference>
<dbReference type="InterPro" id="IPR001647">
    <property type="entry name" value="HTH_TetR"/>
</dbReference>
<organism evidence="7 8">
    <name type="scientific">Nocardia cyriacigeorgica</name>
    <dbReference type="NCBI Taxonomy" id="135487"/>
    <lineage>
        <taxon>Bacteria</taxon>
        <taxon>Bacillati</taxon>
        <taxon>Actinomycetota</taxon>
        <taxon>Actinomycetes</taxon>
        <taxon>Mycobacteriales</taxon>
        <taxon>Nocardiaceae</taxon>
        <taxon>Nocardia</taxon>
    </lineage>
</organism>
<feature type="domain" description="HTH tetR-type" evidence="6">
    <location>
        <begin position="17"/>
        <end position="77"/>
    </location>
</feature>
<dbReference type="Pfam" id="PF00440">
    <property type="entry name" value="TetR_N"/>
    <property type="match status" value="1"/>
</dbReference>
<evidence type="ECO:0000256" key="4">
    <source>
        <dbReference type="PROSITE-ProRule" id="PRU00335"/>
    </source>
</evidence>
<protein>
    <submittedName>
        <fullName evidence="7">Mycofactocin system transcriptional regulator</fullName>
    </submittedName>
</protein>
<dbReference type="RefSeq" id="WP_130919093.1">
    <property type="nucleotide sequence ID" value="NZ_JADLPI010000005.1"/>
</dbReference>
<feature type="DNA-binding region" description="H-T-H motif" evidence="4">
    <location>
        <begin position="40"/>
        <end position="59"/>
    </location>
</feature>
<evidence type="ECO:0000256" key="5">
    <source>
        <dbReference type="SAM" id="MobiDB-lite"/>
    </source>
</evidence>
<feature type="region of interest" description="Disordered" evidence="5">
    <location>
        <begin position="1"/>
        <end position="20"/>
    </location>
</feature>
<name>A0A4U8W6B8_9NOCA</name>
<dbReference type="PROSITE" id="PS50977">
    <property type="entry name" value="HTH_TETR_2"/>
    <property type="match status" value="1"/>
</dbReference>
<proteinExistence type="predicted"/>
<dbReference type="Proteomes" id="UP000290439">
    <property type="component" value="Chromosome"/>
</dbReference>
<reference evidence="7 8" key="1">
    <citation type="submission" date="2019-02" db="EMBL/GenBank/DDBJ databases">
        <authorList>
            <consortium name="Pathogen Informatics"/>
        </authorList>
    </citation>
    <scope>NUCLEOTIDE SEQUENCE [LARGE SCALE GENOMIC DNA]</scope>
    <source>
        <strain evidence="7 8">3012STDY6756504</strain>
    </source>
</reference>
<sequence length="214" mass="23014">MTTETAEPQGLRAKKKQQTRENISHQATLLFLERGFDKVTIADVAAAAQVAKMTVTNYFPRKEDLALDLGEVFVDQLARTVREREPGESALAALRRAYLTAAAEQDPVVGFSGPAFAGMIAASPALVARLREFHDDREAALARTLAEETGAAPDAITPRVAAAQLAGVHRVLFDETMRRTLAGQSNDEIAAALTGYITTAFDALEPSLGTYAVR</sequence>
<evidence type="ECO:0000313" key="8">
    <source>
        <dbReference type="Proteomes" id="UP000290439"/>
    </source>
</evidence>
<evidence type="ECO:0000256" key="3">
    <source>
        <dbReference type="ARBA" id="ARBA00023163"/>
    </source>
</evidence>
<dbReference type="InterPro" id="IPR009057">
    <property type="entry name" value="Homeodomain-like_sf"/>
</dbReference>
<dbReference type="EMBL" id="LR215973">
    <property type="protein sequence ID" value="VFB01697.1"/>
    <property type="molecule type" value="Genomic_DNA"/>
</dbReference>
<dbReference type="InterPro" id="IPR050109">
    <property type="entry name" value="HTH-type_TetR-like_transc_reg"/>
</dbReference>
<dbReference type="PANTHER" id="PTHR30055">
    <property type="entry name" value="HTH-TYPE TRANSCRIPTIONAL REGULATOR RUTR"/>
    <property type="match status" value="1"/>
</dbReference>
<gene>
    <name evidence="7" type="ORF">NCTC10797_05521</name>
</gene>
<evidence type="ECO:0000256" key="1">
    <source>
        <dbReference type="ARBA" id="ARBA00023015"/>
    </source>
</evidence>
<keyword evidence="1" id="KW-0805">Transcription regulation</keyword>
<keyword evidence="2 4" id="KW-0238">DNA-binding</keyword>